<dbReference type="Pfam" id="PF18185">
    <property type="entry name" value="STALD"/>
    <property type="match status" value="1"/>
</dbReference>
<evidence type="ECO:0000256" key="6">
    <source>
        <dbReference type="ARBA" id="ARBA00035033"/>
    </source>
</evidence>
<evidence type="ECO:0000313" key="10">
    <source>
        <dbReference type="EMBL" id="MCW1149145.1"/>
    </source>
</evidence>
<protein>
    <recommendedName>
        <fullName evidence="6">NAD(+) hydrolase ThsA</fullName>
        <ecNumber evidence="4">3.2.2.5</ecNumber>
    </recommendedName>
</protein>
<evidence type="ECO:0000256" key="1">
    <source>
        <dbReference type="ARBA" id="ARBA00022801"/>
    </source>
</evidence>
<evidence type="ECO:0000256" key="8">
    <source>
        <dbReference type="PROSITE-ProRule" id="PRU00236"/>
    </source>
</evidence>
<dbReference type="EMBL" id="JAPCIO010000013">
    <property type="protein sequence ID" value="MCW1149145.1"/>
    <property type="molecule type" value="Genomic_DNA"/>
</dbReference>
<evidence type="ECO:0000313" key="11">
    <source>
        <dbReference type="Proteomes" id="UP001165677"/>
    </source>
</evidence>
<comment type="caution">
    <text evidence="10">The sequence shown here is derived from an EMBL/GenBank/DDBJ whole genome shotgun (WGS) entry which is preliminary data.</text>
</comment>
<sequence>MDINKPEINAFINDYVKDLRSGHASIFIGAGISRGAGYVDWKGLLTDIAESLHLDIHKEYDLLSIAQYHVNSNGRARINKKILEEFIEEVEETENHRIIARLPYNTIWTTNYDNLIEDTYNKFNKIVDVKHCVKQLFQNKPKADLVLYKMHGDVGFPSDAILTKEDYEGYYSTHEAFITTLSGELISKTFLFIGFSFADPNIDHVLSRLNFKYKTKEREHYCLLKKYNLNDFKQDQAELDYNLRKQQLFISELKRYGITTILIDDYSDITQILAEIERRYNSHSVFISGSAIEYGDFTPLEAQQFIHLLSKELIKKNLNVVNGFGLGVGSAVINGALDAVYSNPKKYSENQLIIKPFPQFPSGGKDLKQLWEEYRHQMISRAGIIIFVFGNKDEGKGKGTENAGGVKREFLIALEKGLFPIPIYYTGYMSKEIFNELEKHRISKQLIEDISKLQLDKDDLDKSVNQILNIIDKILK</sequence>
<evidence type="ECO:0000256" key="7">
    <source>
        <dbReference type="ARBA" id="ARBA00047575"/>
    </source>
</evidence>
<evidence type="ECO:0000259" key="9">
    <source>
        <dbReference type="PROSITE" id="PS50305"/>
    </source>
</evidence>
<evidence type="ECO:0000256" key="4">
    <source>
        <dbReference type="ARBA" id="ARBA00034327"/>
    </source>
</evidence>
<keyword evidence="11" id="KW-1185">Reference proteome</keyword>
<dbReference type="InterPro" id="IPR029035">
    <property type="entry name" value="DHS-like_NAD/FAD-binding_dom"/>
</dbReference>
<evidence type="ECO:0000256" key="5">
    <source>
        <dbReference type="ARBA" id="ARBA00035014"/>
    </source>
</evidence>
<dbReference type="PROSITE" id="PS50305">
    <property type="entry name" value="SIRTUIN"/>
    <property type="match status" value="1"/>
</dbReference>
<dbReference type="RefSeq" id="WP_264369831.1">
    <property type="nucleotide sequence ID" value="NZ_JAPCIO010000013.1"/>
</dbReference>
<accession>A0ABT3EKQ3</accession>
<evidence type="ECO:0000256" key="3">
    <source>
        <dbReference type="ARBA" id="ARBA00023118"/>
    </source>
</evidence>
<organism evidence="10 11">
    <name type="scientific">Flavobacterium lacisediminis</name>
    <dbReference type="NCBI Taxonomy" id="2989705"/>
    <lineage>
        <taxon>Bacteria</taxon>
        <taxon>Pseudomonadati</taxon>
        <taxon>Bacteroidota</taxon>
        <taxon>Flavobacteriia</taxon>
        <taxon>Flavobacteriales</taxon>
        <taxon>Flavobacteriaceae</taxon>
        <taxon>Flavobacterium</taxon>
    </lineage>
</organism>
<comment type="catalytic activity">
    <reaction evidence="7">
        <text>NAD(+) + H2O = ADP-D-ribose + nicotinamide + H(+)</text>
        <dbReference type="Rhea" id="RHEA:16301"/>
        <dbReference type="ChEBI" id="CHEBI:15377"/>
        <dbReference type="ChEBI" id="CHEBI:15378"/>
        <dbReference type="ChEBI" id="CHEBI:17154"/>
        <dbReference type="ChEBI" id="CHEBI:57540"/>
        <dbReference type="ChEBI" id="CHEBI:57967"/>
        <dbReference type="EC" id="3.2.2.5"/>
    </reaction>
    <physiologicalReaction direction="left-to-right" evidence="7">
        <dbReference type="Rhea" id="RHEA:16302"/>
    </physiologicalReaction>
</comment>
<gene>
    <name evidence="10" type="ORF">OJ995_13020</name>
</gene>
<keyword evidence="1" id="KW-0378">Hydrolase</keyword>
<comment type="caution">
    <text evidence="8">Lacks conserved residue(s) required for the propagation of feature annotation.</text>
</comment>
<dbReference type="EC" id="3.2.2.5" evidence="4"/>
<feature type="domain" description="Deacetylase sirtuin-type" evidence="9">
    <location>
        <begin position="1"/>
        <end position="312"/>
    </location>
</feature>
<proteinExistence type="inferred from homology"/>
<name>A0ABT3EKQ3_9FLAO</name>
<dbReference type="SUPFAM" id="SSF52467">
    <property type="entry name" value="DHS-like NAD/FAD-binding domain"/>
    <property type="match status" value="1"/>
</dbReference>
<comment type="similarity">
    <text evidence="5">Belongs to the soluble Thoeris ThsA family.</text>
</comment>
<keyword evidence="3" id="KW-0051">Antiviral defense</keyword>
<dbReference type="InterPro" id="IPR041486">
    <property type="entry name" value="ThsA_STALD"/>
</dbReference>
<evidence type="ECO:0000256" key="2">
    <source>
        <dbReference type="ARBA" id="ARBA00023027"/>
    </source>
</evidence>
<dbReference type="Proteomes" id="UP001165677">
    <property type="component" value="Unassembled WGS sequence"/>
</dbReference>
<dbReference type="Pfam" id="PF13289">
    <property type="entry name" value="SIR2_2"/>
    <property type="match status" value="1"/>
</dbReference>
<reference evidence="10" key="1">
    <citation type="submission" date="2022-10" db="EMBL/GenBank/DDBJ databases">
        <title>Flavobacterium sp. nov., a bacterium isolated from lake sediment.</title>
        <authorList>
            <person name="Qu J.-H."/>
        </authorList>
    </citation>
    <scope>NUCLEOTIDE SEQUENCE</scope>
    <source>
        <strain evidence="10">TH16-21</strain>
    </source>
</reference>
<dbReference type="InterPro" id="IPR026590">
    <property type="entry name" value="Ssirtuin_cat_dom"/>
</dbReference>
<keyword evidence="2" id="KW-0520">NAD</keyword>